<dbReference type="AlphaFoldDB" id="A0AAW2LLY9"/>
<accession>A0AAW2LLY9</accession>
<organism evidence="1">
    <name type="scientific">Sesamum radiatum</name>
    <name type="common">Black benniseed</name>
    <dbReference type="NCBI Taxonomy" id="300843"/>
    <lineage>
        <taxon>Eukaryota</taxon>
        <taxon>Viridiplantae</taxon>
        <taxon>Streptophyta</taxon>
        <taxon>Embryophyta</taxon>
        <taxon>Tracheophyta</taxon>
        <taxon>Spermatophyta</taxon>
        <taxon>Magnoliopsida</taxon>
        <taxon>eudicotyledons</taxon>
        <taxon>Gunneridae</taxon>
        <taxon>Pentapetalae</taxon>
        <taxon>asterids</taxon>
        <taxon>lamiids</taxon>
        <taxon>Lamiales</taxon>
        <taxon>Pedaliaceae</taxon>
        <taxon>Sesamum</taxon>
    </lineage>
</organism>
<dbReference type="EMBL" id="JACGWJ010000024">
    <property type="protein sequence ID" value="KAL0319693.1"/>
    <property type="molecule type" value="Genomic_DNA"/>
</dbReference>
<gene>
    <name evidence="1" type="ORF">Sradi_5230800</name>
</gene>
<reference evidence="1" key="2">
    <citation type="journal article" date="2024" name="Plant">
        <title>Genomic evolution and insights into agronomic trait innovations of Sesamum species.</title>
        <authorList>
            <person name="Miao H."/>
            <person name="Wang L."/>
            <person name="Qu L."/>
            <person name="Liu H."/>
            <person name="Sun Y."/>
            <person name="Le M."/>
            <person name="Wang Q."/>
            <person name="Wei S."/>
            <person name="Zheng Y."/>
            <person name="Lin W."/>
            <person name="Duan Y."/>
            <person name="Cao H."/>
            <person name="Xiong S."/>
            <person name="Wang X."/>
            <person name="Wei L."/>
            <person name="Li C."/>
            <person name="Ma Q."/>
            <person name="Ju M."/>
            <person name="Zhao R."/>
            <person name="Li G."/>
            <person name="Mu C."/>
            <person name="Tian Q."/>
            <person name="Mei H."/>
            <person name="Zhang T."/>
            <person name="Gao T."/>
            <person name="Zhang H."/>
        </authorList>
    </citation>
    <scope>NUCLEOTIDE SEQUENCE</scope>
    <source>
        <strain evidence="1">G02</strain>
    </source>
</reference>
<protein>
    <submittedName>
        <fullName evidence="1">Uncharacterized protein</fullName>
    </submittedName>
</protein>
<comment type="caution">
    <text evidence="1">The sequence shown here is derived from an EMBL/GenBank/DDBJ whole genome shotgun (WGS) entry which is preliminary data.</text>
</comment>
<proteinExistence type="predicted"/>
<evidence type="ECO:0000313" key="1">
    <source>
        <dbReference type="EMBL" id="KAL0319693.1"/>
    </source>
</evidence>
<name>A0AAW2LLY9_SESRA</name>
<sequence length="149" mass="16737">MFTAKDMRNEIDLNSFSQVRGASWVWQDVVKSAKNLQLGVCLPVSTRSALKIWENPWIPSIDSYKPPKPPNPNPNWPSMVKDLTDQVGNTSMLDVITEMFPDEIVNKIKKIQILDPLEPINSFWAPSKSGNFSAKAVFNAILLSKNPPN</sequence>
<reference evidence="1" key="1">
    <citation type="submission" date="2020-06" db="EMBL/GenBank/DDBJ databases">
        <authorList>
            <person name="Li T."/>
            <person name="Hu X."/>
            <person name="Zhang T."/>
            <person name="Song X."/>
            <person name="Zhang H."/>
            <person name="Dai N."/>
            <person name="Sheng W."/>
            <person name="Hou X."/>
            <person name="Wei L."/>
        </authorList>
    </citation>
    <scope>NUCLEOTIDE SEQUENCE</scope>
    <source>
        <strain evidence="1">G02</strain>
        <tissue evidence="1">Leaf</tissue>
    </source>
</reference>